<dbReference type="InterPro" id="IPR015943">
    <property type="entry name" value="WD40/YVTN_repeat-like_dom_sf"/>
</dbReference>
<dbReference type="GO" id="GO:0005643">
    <property type="term" value="C:nuclear pore"/>
    <property type="evidence" value="ECO:0007669"/>
    <property type="project" value="UniProtKB-SubCell"/>
</dbReference>
<keyword evidence="8" id="KW-0539">Nucleus</keyword>
<keyword evidence="15" id="KW-1185">Reference proteome</keyword>
<feature type="domain" description="Nucleoporin Nup159/Nup146 N-terminal" evidence="13">
    <location>
        <begin position="36"/>
        <end position="399"/>
    </location>
</feature>
<comment type="subcellular location">
    <subcellularLocation>
        <location evidence="1">Nucleus</location>
        <location evidence="1">Nuclear pore complex</location>
    </subcellularLocation>
</comment>
<evidence type="ECO:0000256" key="1">
    <source>
        <dbReference type="ARBA" id="ARBA00004567"/>
    </source>
</evidence>
<feature type="region of interest" description="Disordered" evidence="12">
    <location>
        <begin position="1336"/>
        <end position="1417"/>
    </location>
</feature>
<dbReference type="Proteomes" id="UP000225706">
    <property type="component" value="Unassembled WGS sequence"/>
</dbReference>
<keyword evidence="3" id="KW-0677">Repeat</keyword>
<dbReference type="STRING" id="50429.A0A2B4SWT6"/>
<dbReference type="OrthoDB" id="248320at2759"/>
<evidence type="ECO:0000256" key="2">
    <source>
        <dbReference type="ARBA" id="ARBA00022448"/>
    </source>
</evidence>
<keyword evidence="7" id="KW-0906">Nuclear pore complex</keyword>
<dbReference type="GO" id="GO:0006405">
    <property type="term" value="P:RNA export from nucleus"/>
    <property type="evidence" value="ECO:0007669"/>
    <property type="project" value="TreeGrafter"/>
</dbReference>
<keyword evidence="5" id="KW-0653">Protein transport</keyword>
<proteinExistence type="predicted"/>
<dbReference type="InterPro" id="IPR039462">
    <property type="entry name" value="Nup159/Nup146_N"/>
</dbReference>
<organism evidence="14 15">
    <name type="scientific">Stylophora pistillata</name>
    <name type="common">Smooth cauliflower coral</name>
    <dbReference type="NCBI Taxonomy" id="50429"/>
    <lineage>
        <taxon>Eukaryota</taxon>
        <taxon>Metazoa</taxon>
        <taxon>Cnidaria</taxon>
        <taxon>Anthozoa</taxon>
        <taxon>Hexacorallia</taxon>
        <taxon>Scleractinia</taxon>
        <taxon>Astrocoeniina</taxon>
        <taxon>Pocilloporidae</taxon>
        <taxon>Stylophora</taxon>
    </lineage>
</organism>
<feature type="compositionally biased region" description="Polar residues" evidence="12">
    <location>
        <begin position="647"/>
        <end position="656"/>
    </location>
</feature>
<evidence type="ECO:0000256" key="4">
    <source>
        <dbReference type="ARBA" id="ARBA00022816"/>
    </source>
</evidence>
<evidence type="ECO:0000256" key="12">
    <source>
        <dbReference type="SAM" id="MobiDB-lite"/>
    </source>
</evidence>
<feature type="compositionally biased region" description="Polar residues" evidence="12">
    <location>
        <begin position="739"/>
        <end position="766"/>
    </location>
</feature>
<dbReference type="InterPro" id="IPR026054">
    <property type="entry name" value="Nucleoporin"/>
</dbReference>
<feature type="region of interest" description="Disordered" evidence="12">
    <location>
        <begin position="605"/>
        <end position="776"/>
    </location>
</feature>
<dbReference type="FunFam" id="2.130.10.10:FF:000142">
    <property type="entry name" value="Nuclear pore complex protein Nup214"/>
    <property type="match status" value="1"/>
</dbReference>
<keyword evidence="2" id="KW-0813">Transport</keyword>
<evidence type="ECO:0000313" key="15">
    <source>
        <dbReference type="Proteomes" id="UP000225706"/>
    </source>
</evidence>
<gene>
    <name evidence="14" type="primary">NUP214</name>
    <name evidence="14" type="ORF">AWC38_SpisGene1241</name>
</gene>
<sequence length="2283" mass="235030">MADSEDEEAPPERDVKDFSFKQMRKIRMFESPKTLPTARSSLVAVSTKYGLTFVGCPTGIKVIKTETIERINESDEGSMQNVVAHCPSTFEEIGHPVQLMGLSNDDLTLSVCYVKKNQTVMNLYDVPTLGSSNTSNAKFAEEILTGDTVPYSSEGSVENLLWNPGFPGILAICFSSGSVFIMELTETEIKILASLPESVNANAICWSPKGKQLVVGHRDGSLTQYSQALEVKKEIECPEIFLDDPHSVTDVLWITATLFAVVYSSFEEGDAPKFQLISTPKNEPKQVINFDDIYYVMSDERQPMFYLKLISEWNMLISACSNGFEAAVLGKYGGEASTPWEKWNVEETGRAEMPLTNNNDETFPMGLALDFRSKKPILEGEKQLPPAPMMMLLSTDGVLCPYYVVNQTPNTDHGIIKLPEPLPLGGQRKTIASNAGSVLKGSVSSTSGTSGDLPSGVFSQTSTSGFFSTGPSSAISSPGSFSFSSTKQSTSLPSVTEASGKSSNSAAVTFSFAGSKQSSSFTLGTPTSVKSGYPTTSTFLLGTPSPGTPGNLPTSNLSFPGPMQTAPLASGVPSSGMSGNPAASAFLFSRAFSLTSDKQAGPIAFKPASQSQVQATESGKPSGNKPPLVKPTPTTQMQPGSLLKPSFQPSPTTTAVSAKLPSHTEVPELGSPSASQSFKFPGQSNVRESAKQEPAKKVPGVGLSSKPKLTPAKQPAGHVTKEDQPSPSTSRQEERIESSSHFTANSPSLSQSFKLPGQSNARQSAKQEPGKKVAPFAKGNTIDASVSETIQETISLFNEEMAKLGSSVKSMQAKCRLTDDDKELASFRKETSEVGRSLKDIKDTTKVQQNDIDEEKRKLLEAFEILEDIRIRQEKKNDPRYIQLLKSRALDPLNKKKMKEIRQLHLYLDKTLRDVIMVLDEQWNKENRQKRSIQHPALADIYQALRMHRKIAQDQGVKLDKIEQEMKNRKPVSTSWLRNSINTTSLRDDVSSLSEPFSLSKQGLKSPTKPVAAPISPEKRAKLRNMFQKRGNTPVRRSMIDFQMVTKTPLEKPAKPEMPFYSSTPALERGEAAERSKGGFKLLGVSEEQDDESPSEEESEDDDTSEEQELNQWNEVQETHSRAPDSQPVQSTAEVTSKSGFSLGISQERNELNEPAPQKTRISTVVNNLQQARDSPKAAASGTFSAVDKSSDGGIKASESQTIQAESVKPTNGFNLPSIKGESSPGPIVQPKGDLKPGVKVISTETPPNVAAAMAAMSRASASQGAVQSSSNLEPSASIEPVTLVTYRPQSQGSAPAKDYDAGNTAAKAIANAALMAATAEAQKSSTKPQYSTEFVFKSTDSSKPGPPVVTFKPPASPPKITESGTKFSAAPNVSVNPSGVFKPAFPPPVPTSSTTSSTGGLQQPLSRTQATSGFSFAPPPGGLFNVGASSGTAVPAFSAFSFSSKAKDTADAKASSLAAAASVESPKPVTNSSTPTVGITPSARVSRNLFAAGNAGNEGEQTVPTRGEQELKQETRKDEGKTVQVTTTASSVTTSKGIVNTGTAAGFSISATTPFGVNFSSSDRASSVFGSSDTGGGSTSILNNLLRTSTAGGIVASGDAAATASALPGQVSLPSKGTPSENKDTTTAPTATSVTPAPEGVFSFSLGGNKTATISAPSVFGAPTTTGTTATSVTPAPGDVFGLSLGGNKTATTSAPSVFGAPTTTGTTATSVTPAPGDVFGLSLGGNKTATTSAPSVFGAPTTTGTTATSVTPAPGDVFGLSLGGNKTATTSAPSVFGAPTTTGTTATSVTPTPGGVFGLSLGGNKTATTSTPSVFGAPSTTATTATSVTPAPGNGFSFSVGGNKTAMTSAPSVTPTGGSAFRFPSGSASSAFSVTSSASSFFPSITSTSKSTLSSLVSSSLTTFTTPKSTVVVASSSPYFSTSMATTGGLFGKITSTESAFGAVSSTGSSVAGSLGSTSTTTATGNVFGRSTSTAFAPTPVFGASSGSTFASTSPAFGIPVSSQGSVFGSTPVFGSQSSAASTGSGTGFGASITGQSPFASTTTYGFGTASKPTENALGFGFGRFGLGGQASPQTSKTNPFGVTQGIQAPTSTQSSLFGGKSGADVFKTSDALKPTFGFGAQSSGGFSSGSFSASGTGVGAGGFGFGAASPSASSGFGTAQPFGSPSAVGSVFGGAPAFGSAPVLGGAPAFGGSPQGGLGTSPTGGVFGSVNSGGFGQAQGSPTFGALAGQSNVPSFGAVAGMPASQGFGGMQQPQQTCPAFGSFGGGSQSPGGASFSQWR</sequence>
<feature type="region of interest" description="Disordered" evidence="12">
    <location>
        <begin position="2071"/>
        <end position="2100"/>
    </location>
</feature>
<feature type="region of interest" description="Disordered" evidence="12">
    <location>
        <begin position="1609"/>
        <end position="1637"/>
    </location>
</feature>
<dbReference type="GO" id="GO:0017056">
    <property type="term" value="F:structural constituent of nuclear pore"/>
    <property type="evidence" value="ECO:0007669"/>
    <property type="project" value="TreeGrafter"/>
</dbReference>
<feature type="compositionally biased region" description="Low complexity" evidence="12">
    <location>
        <begin position="1626"/>
        <end position="1637"/>
    </location>
</feature>
<feature type="compositionally biased region" description="Polar residues" evidence="12">
    <location>
        <begin position="608"/>
        <end position="621"/>
    </location>
</feature>
<feature type="region of interest" description="Disordered" evidence="12">
    <location>
        <begin position="1084"/>
        <end position="1242"/>
    </location>
</feature>
<evidence type="ECO:0000313" key="14">
    <source>
        <dbReference type="EMBL" id="PFX33796.1"/>
    </source>
</evidence>
<feature type="region of interest" description="Disordered" evidence="12">
    <location>
        <begin position="1493"/>
        <end position="1529"/>
    </location>
</feature>
<comment type="caution">
    <text evidence="14">The sequence shown here is derived from an EMBL/GenBank/DDBJ whole genome shotgun (WGS) entry which is preliminary data.</text>
</comment>
<keyword evidence="4" id="KW-0509">mRNA transport</keyword>
<reference evidence="15" key="1">
    <citation type="journal article" date="2017" name="bioRxiv">
        <title>Comparative analysis of the genomes of Stylophora pistillata and Acropora digitifera provides evidence for extensive differences between species of corals.</title>
        <authorList>
            <person name="Voolstra C.R."/>
            <person name="Li Y."/>
            <person name="Liew Y.J."/>
            <person name="Baumgarten S."/>
            <person name="Zoccola D."/>
            <person name="Flot J.-F."/>
            <person name="Tambutte S."/>
            <person name="Allemand D."/>
            <person name="Aranda M."/>
        </authorList>
    </citation>
    <scope>NUCLEOTIDE SEQUENCE [LARGE SCALE GENOMIC DNA]</scope>
</reference>
<evidence type="ECO:0000256" key="8">
    <source>
        <dbReference type="ARBA" id="ARBA00023242"/>
    </source>
</evidence>
<evidence type="ECO:0000256" key="6">
    <source>
        <dbReference type="ARBA" id="ARBA00023010"/>
    </source>
</evidence>
<evidence type="ECO:0000256" key="5">
    <source>
        <dbReference type="ARBA" id="ARBA00022927"/>
    </source>
</evidence>
<feature type="compositionally biased region" description="Acidic residues" evidence="12">
    <location>
        <begin position="1087"/>
        <end position="1109"/>
    </location>
</feature>
<feature type="compositionally biased region" description="Polar residues" evidence="12">
    <location>
        <begin position="1363"/>
        <end position="1378"/>
    </location>
</feature>
<feature type="compositionally biased region" description="Low complexity" evidence="12">
    <location>
        <begin position="2274"/>
        <end position="2283"/>
    </location>
</feature>
<evidence type="ECO:0000256" key="11">
    <source>
        <dbReference type="ARBA" id="ARBA00083901"/>
    </source>
</evidence>
<feature type="compositionally biased region" description="Polar residues" evidence="12">
    <location>
        <begin position="2073"/>
        <end position="2099"/>
    </location>
</feature>
<feature type="compositionally biased region" description="Polar residues" evidence="12">
    <location>
        <begin position="1400"/>
        <end position="1415"/>
    </location>
</feature>
<feature type="compositionally biased region" description="Polar residues" evidence="12">
    <location>
        <begin position="672"/>
        <end position="687"/>
    </location>
</feature>
<dbReference type="Pfam" id="PF16755">
    <property type="entry name" value="Beta-prop_NUP159_NUP214"/>
    <property type="match status" value="1"/>
</dbReference>
<evidence type="ECO:0000259" key="13">
    <source>
        <dbReference type="Pfam" id="PF16755"/>
    </source>
</evidence>
<dbReference type="SUPFAM" id="SSF117289">
    <property type="entry name" value="Nucleoporin domain"/>
    <property type="match status" value="1"/>
</dbReference>
<dbReference type="GO" id="GO:0006606">
    <property type="term" value="P:protein import into nucleus"/>
    <property type="evidence" value="ECO:0007669"/>
    <property type="project" value="TreeGrafter"/>
</dbReference>
<accession>A0A2B4SWT6</accession>
<dbReference type="PANTHER" id="PTHR23193:SF46">
    <property type="entry name" value="NUCLEAR PORE COMPLEX PROTEIN NUP214"/>
    <property type="match status" value="1"/>
</dbReference>
<evidence type="ECO:0000256" key="9">
    <source>
        <dbReference type="ARBA" id="ARBA00068360"/>
    </source>
</evidence>
<feature type="compositionally biased region" description="Polar residues" evidence="12">
    <location>
        <begin position="1469"/>
        <end position="1481"/>
    </location>
</feature>
<dbReference type="PANTHER" id="PTHR23193">
    <property type="entry name" value="NUCLEAR PORE COMPLEX PROTEIN NUP"/>
    <property type="match status" value="1"/>
</dbReference>
<keyword evidence="6" id="KW-0811">Translocation</keyword>
<dbReference type="EMBL" id="LSMT01000008">
    <property type="protein sequence ID" value="PFX33796.1"/>
    <property type="molecule type" value="Genomic_DNA"/>
</dbReference>
<dbReference type="GO" id="GO:0051028">
    <property type="term" value="P:mRNA transport"/>
    <property type="evidence" value="ECO:0007669"/>
    <property type="project" value="UniProtKB-KW"/>
</dbReference>
<feature type="region of interest" description="Disordered" evidence="12">
    <location>
        <begin position="2250"/>
        <end position="2283"/>
    </location>
</feature>
<feature type="region of interest" description="Disordered" evidence="12">
    <location>
        <begin position="1461"/>
        <end position="1481"/>
    </location>
</feature>
<evidence type="ECO:0000256" key="3">
    <source>
        <dbReference type="ARBA" id="ARBA00022737"/>
    </source>
</evidence>
<feature type="compositionally biased region" description="Polar residues" evidence="12">
    <location>
        <begin position="1198"/>
        <end position="1215"/>
    </location>
</feature>
<feature type="compositionally biased region" description="Basic and acidic residues" evidence="12">
    <location>
        <begin position="1508"/>
        <end position="1522"/>
    </location>
</feature>
<evidence type="ECO:0000256" key="7">
    <source>
        <dbReference type="ARBA" id="ARBA00023132"/>
    </source>
</evidence>
<feature type="compositionally biased region" description="Polar residues" evidence="12">
    <location>
        <begin position="1127"/>
        <end position="1147"/>
    </location>
</feature>
<feature type="compositionally biased region" description="Polar residues" evidence="12">
    <location>
        <begin position="1160"/>
        <end position="1173"/>
    </location>
</feature>
<dbReference type="GO" id="GO:0008139">
    <property type="term" value="F:nuclear localization sequence binding"/>
    <property type="evidence" value="ECO:0007669"/>
    <property type="project" value="TreeGrafter"/>
</dbReference>
<protein>
    <recommendedName>
        <fullName evidence="9">Nuclear pore complex protein Nup214</fullName>
    </recommendedName>
    <alternativeName>
        <fullName evidence="11">214 kDa nucleoporin</fullName>
    </alternativeName>
    <alternativeName>
        <fullName evidence="10">Nucleoporin Nup214</fullName>
    </alternativeName>
</protein>
<name>A0A2B4SWT6_STYPI</name>
<evidence type="ECO:0000256" key="10">
    <source>
        <dbReference type="ARBA" id="ARBA00077390"/>
    </source>
</evidence>
<dbReference type="Gene3D" id="2.130.10.10">
    <property type="entry name" value="YVTN repeat-like/Quinoprotein amine dehydrogenase"/>
    <property type="match status" value="1"/>
</dbReference>